<name>A0AAD2GBP1_9STRA</name>
<evidence type="ECO:0000313" key="2">
    <source>
        <dbReference type="Proteomes" id="UP001295423"/>
    </source>
</evidence>
<dbReference type="EMBL" id="CAKOGP040002347">
    <property type="protein sequence ID" value="CAJ1967799.1"/>
    <property type="molecule type" value="Genomic_DNA"/>
</dbReference>
<sequence length="278" mass="31499">MMMGGPCCNVSFNEEVKVLRIPSIATLLDVADLKTDLWYSKAEIKAIIKDAKLVVQRFDRGMQRATDNLRGLERGTDAGFYQSQKNKREAYKAVIRERMRQERLGIDDATGLQKAYATVSLQCAQAAVDTAILDSLYAHTKLCPDSNNCFTRRLFTSPASWFGFQKTPPLWQSMNPQLEVSSTSEDSLSGGNMLPVCLNCLEMQGRVDYMFFNNGSNENPAKPNKVVWNIDSLVYNLQKVQKKSIKRYFGADNPWITNPEAYLIDTLFHLDWISNQIV</sequence>
<protein>
    <submittedName>
        <fullName evidence="1">Uncharacterized protein</fullName>
    </submittedName>
</protein>
<dbReference type="Proteomes" id="UP001295423">
    <property type="component" value="Unassembled WGS sequence"/>
</dbReference>
<accession>A0AAD2GBP1</accession>
<proteinExistence type="predicted"/>
<gene>
    <name evidence="1" type="ORF">CYCCA115_LOCUS22941</name>
</gene>
<keyword evidence="2" id="KW-1185">Reference proteome</keyword>
<comment type="caution">
    <text evidence="1">The sequence shown here is derived from an EMBL/GenBank/DDBJ whole genome shotgun (WGS) entry which is preliminary data.</text>
</comment>
<evidence type="ECO:0000313" key="1">
    <source>
        <dbReference type="EMBL" id="CAJ1967799.1"/>
    </source>
</evidence>
<dbReference type="AlphaFoldDB" id="A0AAD2GBP1"/>
<organism evidence="1 2">
    <name type="scientific">Cylindrotheca closterium</name>
    <dbReference type="NCBI Taxonomy" id="2856"/>
    <lineage>
        <taxon>Eukaryota</taxon>
        <taxon>Sar</taxon>
        <taxon>Stramenopiles</taxon>
        <taxon>Ochrophyta</taxon>
        <taxon>Bacillariophyta</taxon>
        <taxon>Bacillariophyceae</taxon>
        <taxon>Bacillariophycidae</taxon>
        <taxon>Bacillariales</taxon>
        <taxon>Bacillariaceae</taxon>
        <taxon>Cylindrotheca</taxon>
    </lineage>
</organism>
<reference evidence="1" key="1">
    <citation type="submission" date="2023-08" db="EMBL/GenBank/DDBJ databases">
        <authorList>
            <person name="Audoor S."/>
            <person name="Bilcke G."/>
        </authorList>
    </citation>
    <scope>NUCLEOTIDE SEQUENCE</scope>
</reference>